<comment type="similarity">
    <text evidence="1">Belongs to the bacterial solute-binding protein 1 family.</text>
</comment>
<feature type="signal peptide" evidence="4">
    <location>
        <begin position="1"/>
        <end position="24"/>
    </location>
</feature>
<reference evidence="5 6" key="1">
    <citation type="submission" date="2016-05" db="EMBL/GenBank/DDBJ databases">
        <title>Microbial solvent formation.</title>
        <authorList>
            <person name="Poehlein A."/>
            <person name="Montoya Solano J.D."/>
            <person name="Flitsch S."/>
            <person name="Krabben P."/>
            <person name="Duerre P."/>
            <person name="Daniel R."/>
        </authorList>
    </citation>
    <scope>NUCLEOTIDE SEQUENCE [LARGE SCALE GENOMIC DNA]</scope>
    <source>
        <strain evidence="5 6">DSM 53</strain>
    </source>
</reference>
<dbReference type="GO" id="GO:0015768">
    <property type="term" value="P:maltose transport"/>
    <property type="evidence" value="ECO:0007669"/>
    <property type="project" value="TreeGrafter"/>
</dbReference>
<dbReference type="PANTHER" id="PTHR30061:SF50">
    <property type="entry name" value="MALTOSE_MALTODEXTRIN-BINDING PERIPLASMIC PROTEIN"/>
    <property type="match status" value="1"/>
</dbReference>
<dbReference type="EMBL" id="LZZI01000072">
    <property type="protein sequence ID" value="OOM59553.1"/>
    <property type="molecule type" value="Genomic_DNA"/>
</dbReference>
<name>A0A1S8S279_CLOBE</name>
<dbReference type="GO" id="GO:1901982">
    <property type="term" value="F:maltose binding"/>
    <property type="evidence" value="ECO:0007669"/>
    <property type="project" value="TreeGrafter"/>
</dbReference>
<evidence type="ECO:0000256" key="3">
    <source>
        <dbReference type="ARBA" id="ARBA00022729"/>
    </source>
</evidence>
<evidence type="ECO:0000313" key="6">
    <source>
        <dbReference type="Proteomes" id="UP000190973"/>
    </source>
</evidence>
<dbReference type="PANTHER" id="PTHR30061">
    <property type="entry name" value="MALTOSE-BINDING PERIPLASMIC PROTEIN"/>
    <property type="match status" value="1"/>
</dbReference>
<dbReference type="RefSeq" id="WP_077839825.1">
    <property type="nucleotide sequence ID" value="NZ_JABTAE010000001.1"/>
</dbReference>
<dbReference type="PROSITE" id="PS51257">
    <property type="entry name" value="PROKAR_LIPOPROTEIN"/>
    <property type="match status" value="1"/>
</dbReference>
<dbReference type="GO" id="GO:0042956">
    <property type="term" value="P:maltodextrin transmembrane transport"/>
    <property type="evidence" value="ECO:0007669"/>
    <property type="project" value="TreeGrafter"/>
</dbReference>
<feature type="chain" id="PRO_5039214570" evidence="4">
    <location>
        <begin position="25"/>
        <end position="433"/>
    </location>
</feature>
<evidence type="ECO:0000313" key="5">
    <source>
        <dbReference type="EMBL" id="OOM59553.1"/>
    </source>
</evidence>
<keyword evidence="2" id="KW-0813">Transport</keyword>
<proteinExistence type="inferred from homology"/>
<comment type="caution">
    <text evidence="5">The sequence shown here is derived from an EMBL/GenBank/DDBJ whole genome shotgun (WGS) entry which is preliminary data.</text>
</comment>
<dbReference type="InterPro" id="IPR006059">
    <property type="entry name" value="SBP"/>
</dbReference>
<accession>A0A1S8S279</accession>
<evidence type="ECO:0000256" key="4">
    <source>
        <dbReference type="SAM" id="SignalP"/>
    </source>
</evidence>
<dbReference type="Gene3D" id="3.40.190.10">
    <property type="entry name" value="Periplasmic binding protein-like II"/>
    <property type="match status" value="1"/>
</dbReference>
<evidence type="ECO:0000256" key="1">
    <source>
        <dbReference type="ARBA" id="ARBA00008520"/>
    </source>
</evidence>
<dbReference type="AlphaFoldDB" id="A0A1S8S279"/>
<dbReference type="CDD" id="cd13585">
    <property type="entry name" value="PBP2_TMBP_like"/>
    <property type="match status" value="1"/>
</dbReference>
<dbReference type="Pfam" id="PF13416">
    <property type="entry name" value="SBP_bac_8"/>
    <property type="match status" value="1"/>
</dbReference>
<organism evidence="5 6">
    <name type="scientific">Clostridium beijerinckii</name>
    <name type="common">Clostridium MP</name>
    <dbReference type="NCBI Taxonomy" id="1520"/>
    <lineage>
        <taxon>Bacteria</taxon>
        <taxon>Bacillati</taxon>
        <taxon>Bacillota</taxon>
        <taxon>Clostridia</taxon>
        <taxon>Eubacteriales</taxon>
        <taxon>Clostridiaceae</taxon>
        <taxon>Clostridium</taxon>
    </lineage>
</organism>
<protein>
    <submittedName>
        <fullName evidence="5">Maltose/maltodextrin-binding protein</fullName>
    </submittedName>
</protein>
<evidence type="ECO:0000256" key="2">
    <source>
        <dbReference type="ARBA" id="ARBA00022448"/>
    </source>
</evidence>
<dbReference type="GO" id="GO:0055052">
    <property type="term" value="C:ATP-binding cassette (ABC) transporter complex, substrate-binding subunit-containing"/>
    <property type="evidence" value="ECO:0007669"/>
    <property type="project" value="TreeGrafter"/>
</dbReference>
<dbReference type="Proteomes" id="UP000190973">
    <property type="component" value="Unassembled WGS sequence"/>
</dbReference>
<sequence length="433" mass="46972">MRFSKKTIAAISMASVLMFSMVGCGSQGESNKTSKNADGSVTLNLWVHETDSPEGQLYKKEVEEFNKANEGKIKVELTQIARTGDASGYDDKVNAAVTTDSLPDVLTVDGPSVAAQAEAGVIVPIDDFVDKEDLKDFNKDIIDQGTYKGKLYGLGAMDASVVIFYNKDMLAKAGITAPTSVADAWTLDELYENAKKMTKDDVYGIDMNLKSGGEWNTFAFLPLVQSFGGQIVADDGKTVEGSINSDKSVQALAYIKKLVDDKVVNPTPIDNSFENGKAAMLLSGPWEKGTLDKYPDLKWGIMPYPVAKKGAEAASPCGSWGFYMTKDCSPEKQKAAVELIKFLTSTESCIAMNKANGMPPARATAFDKIDEFKKEPFNIITEQLQTTAKVRPLTPNYPVISDQFSKAITNTIHGMDPKQALDEAVKQVGVQVK</sequence>
<gene>
    <name evidence="5" type="primary">malX_3</name>
    <name evidence="5" type="ORF">CLBCK_34360</name>
</gene>
<dbReference type="SUPFAM" id="SSF53850">
    <property type="entry name" value="Periplasmic binding protein-like II"/>
    <property type="match status" value="1"/>
</dbReference>
<keyword evidence="3 4" id="KW-0732">Signal</keyword>